<dbReference type="Gene3D" id="1.10.3720.10">
    <property type="entry name" value="MetI-like"/>
    <property type="match status" value="1"/>
</dbReference>
<comment type="function">
    <text evidence="1 11">Part of the binding-protein-dependent transport system for molybdenum; probably responsible for the translocation of the substrate across the membrane.</text>
</comment>
<dbReference type="InterPro" id="IPR011867">
    <property type="entry name" value="ModB_ABC"/>
</dbReference>
<feature type="domain" description="ABC transmembrane type-1" evidence="12">
    <location>
        <begin position="9"/>
        <end position="217"/>
    </location>
</feature>
<feature type="transmembrane region" description="Helical" evidence="10">
    <location>
        <begin position="195"/>
        <end position="213"/>
    </location>
</feature>
<organism evidence="13 14">
    <name type="scientific">Luteolibacter pohnpeiensis</name>
    <dbReference type="NCBI Taxonomy" id="454153"/>
    <lineage>
        <taxon>Bacteria</taxon>
        <taxon>Pseudomonadati</taxon>
        <taxon>Verrucomicrobiota</taxon>
        <taxon>Verrucomicrobiia</taxon>
        <taxon>Verrucomicrobiales</taxon>
        <taxon>Verrucomicrobiaceae</taxon>
        <taxon>Luteolibacter</taxon>
    </lineage>
</organism>
<dbReference type="GO" id="GO:0005886">
    <property type="term" value="C:plasma membrane"/>
    <property type="evidence" value="ECO:0007669"/>
    <property type="project" value="UniProtKB-SubCell"/>
</dbReference>
<feature type="transmembrane region" description="Helical" evidence="10">
    <location>
        <begin position="88"/>
        <end position="106"/>
    </location>
</feature>
<evidence type="ECO:0000256" key="3">
    <source>
        <dbReference type="ARBA" id="ARBA00007069"/>
    </source>
</evidence>
<evidence type="ECO:0000256" key="5">
    <source>
        <dbReference type="ARBA" id="ARBA00022475"/>
    </source>
</evidence>
<dbReference type="PROSITE" id="PS50928">
    <property type="entry name" value="ABC_TM1"/>
    <property type="match status" value="1"/>
</dbReference>
<dbReference type="RefSeq" id="WP_200267500.1">
    <property type="nucleotide sequence ID" value="NZ_JAENIJ010000003.1"/>
</dbReference>
<keyword evidence="8 10" id="KW-1133">Transmembrane helix</keyword>
<dbReference type="InterPro" id="IPR035906">
    <property type="entry name" value="MetI-like_sf"/>
</dbReference>
<proteinExistence type="inferred from homology"/>
<evidence type="ECO:0000256" key="10">
    <source>
        <dbReference type="RuleBase" id="RU363032"/>
    </source>
</evidence>
<dbReference type="PANTHER" id="PTHR30183:SF3">
    <property type="entry name" value="MOLYBDENUM TRANSPORT SYSTEM PERMEASE PROTEIN MODB"/>
    <property type="match status" value="1"/>
</dbReference>
<comment type="similarity">
    <text evidence="3 11">Belongs to the binding-protein-dependent transport system permease family. CysTW subfamily.</text>
</comment>
<evidence type="ECO:0000259" key="12">
    <source>
        <dbReference type="PROSITE" id="PS50928"/>
    </source>
</evidence>
<reference evidence="13" key="1">
    <citation type="submission" date="2021-01" db="EMBL/GenBank/DDBJ databases">
        <title>Modified the classification status of verrucomicrobia.</title>
        <authorList>
            <person name="Feng X."/>
        </authorList>
    </citation>
    <scope>NUCLEOTIDE SEQUENCE</scope>
    <source>
        <strain evidence="13">KCTC 22041</strain>
    </source>
</reference>
<evidence type="ECO:0000256" key="11">
    <source>
        <dbReference type="RuleBase" id="RU365097"/>
    </source>
</evidence>
<dbReference type="InterPro" id="IPR000515">
    <property type="entry name" value="MetI-like"/>
</dbReference>
<evidence type="ECO:0000256" key="8">
    <source>
        <dbReference type="ARBA" id="ARBA00022989"/>
    </source>
</evidence>
<evidence type="ECO:0000256" key="2">
    <source>
        <dbReference type="ARBA" id="ARBA00004651"/>
    </source>
</evidence>
<evidence type="ECO:0000313" key="14">
    <source>
        <dbReference type="Proteomes" id="UP000603141"/>
    </source>
</evidence>
<feature type="transmembrane region" description="Helical" evidence="10">
    <location>
        <begin position="151"/>
        <end position="175"/>
    </location>
</feature>
<dbReference type="EMBL" id="JAENIJ010000003">
    <property type="protein sequence ID" value="MBK1881368.1"/>
    <property type="molecule type" value="Genomic_DNA"/>
</dbReference>
<evidence type="ECO:0000256" key="7">
    <source>
        <dbReference type="ARBA" id="ARBA00022692"/>
    </source>
</evidence>
<dbReference type="AlphaFoldDB" id="A0A934S3S2"/>
<dbReference type="Pfam" id="PF00528">
    <property type="entry name" value="BPD_transp_1"/>
    <property type="match status" value="1"/>
</dbReference>
<dbReference type="SUPFAM" id="SSF161098">
    <property type="entry name" value="MetI-like"/>
    <property type="match status" value="1"/>
</dbReference>
<evidence type="ECO:0000256" key="1">
    <source>
        <dbReference type="ARBA" id="ARBA00002949"/>
    </source>
</evidence>
<feature type="transmembrane region" description="Helical" evidence="10">
    <location>
        <begin position="6"/>
        <end position="35"/>
    </location>
</feature>
<dbReference type="PANTHER" id="PTHR30183">
    <property type="entry name" value="MOLYBDENUM TRANSPORT SYSTEM PERMEASE PROTEIN MODB"/>
    <property type="match status" value="1"/>
</dbReference>
<gene>
    <name evidence="13" type="primary">modB</name>
    <name evidence="13" type="ORF">JIN85_03010</name>
</gene>
<dbReference type="Proteomes" id="UP000603141">
    <property type="component" value="Unassembled WGS sequence"/>
</dbReference>
<keyword evidence="5 11" id="KW-1003">Cell membrane</keyword>
<keyword evidence="6 11" id="KW-0500">Molybdenum</keyword>
<dbReference type="NCBIfam" id="TIGR02141">
    <property type="entry name" value="modB_ABC"/>
    <property type="match status" value="1"/>
</dbReference>
<keyword evidence="14" id="KW-1185">Reference proteome</keyword>
<sequence>MKSGDWHIVFLTMGASALAVAIALPFAIALSWLLARREWFGKSLVETLASLPLVMPPVAIGLLLLKLLGRNGPIGGWLHRSFEIDVVFTWKAVVIALAVMVFPLLVRSIRTAFEEIPSYLEEAGANLGRSPCKVFFLITIPLARRGISAGILLAFARALGEFGATVMVAGFIPGVTETLPLAIYRSVQTGDDSRALWLAGLSGLVAFAAIWLSSRLVGRSSRRSL</sequence>
<keyword evidence="7 10" id="KW-0812">Transmembrane</keyword>
<name>A0A934S3S2_9BACT</name>
<protein>
    <recommendedName>
        <fullName evidence="11">Molybdenum transport system permease</fullName>
    </recommendedName>
</protein>
<evidence type="ECO:0000313" key="13">
    <source>
        <dbReference type="EMBL" id="MBK1881368.1"/>
    </source>
</evidence>
<comment type="subcellular location">
    <subcellularLocation>
        <location evidence="2 10">Cell membrane</location>
        <topology evidence="2 10">Multi-pass membrane protein</topology>
    </subcellularLocation>
</comment>
<evidence type="ECO:0000256" key="9">
    <source>
        <dbReference type="ARBA" id="ARBA00023136"/>
    </source>
</evidence>
<dbReference type="GO" id="GO:0015098">
    <property type="term" value="F:molybdate ion transmembrane transporter activity"/>
    <property type="evidence" value="ECO:0007669"/>
    <property type="project" value="UniProtKB-UniRule"/>
</dbReference>
<keyword evidence="9 10" id="KW-0472">Membrane</keyword>
<dbReference type="CDD" id="cd06261">
    <property type="entry name" value="TM_PBP2"/>
    <property type="match status" value="1"/>
</dbReference>
<keyword evidence="4 10" id="KW-0813">Transport</keyword>
<evidence type="ECO:0000256" key="4">
    <source>
        <dbReference type="ARBA" id="ARBA00022448"/>
    </source>
</evidence>
<evidence type="ECO:0000256" key="6">
    <source>
        <dbReference type="ARBA" id="ARBA00022505"/>
    </source>
</evidence>
<feature type="transmembrane region" description="Helical" evidence="10">
    <location>
        <begin position="47"/>
        <end position="68"/>
    </location>
</feature>
<accession>A0A934S3S2</accession>
<comment type="caution">
    <text evidence="13">The sequence shown here is derived from an EMBL/GenBank/DDBJ whole genome shotgun (WGS) entry which is preliminary data.</text>
</comment>